<dbReference type="PANTHER" id="PTHR43075:SF1">
    <property type="entry name" value="FORMATE LYASE ACTIVATING ENZYME, PUTATIVE (AFU_ORTHOLOGUE AFUA_2G15630)-RELATED"/>
    <property type="match status" value="1"/>
</dbReference>
<accession>B0VFM7</accession>
<gene>
    <name evidence="7" type="ordered locus">CLOAM1515</name>
</gene>
<dbReference type="AlphaFoldDB" id="B0VFM7"/>
<feature type="domain" description="Radical SAM core" evidence="6">
    <location>
        <begin position="57"/>
        <end position="164"/>
    </location>
</feature>
<evidence type="ECO:0000256" key="5">
    <source>
        <dbReference type="PIRSR" id="PIRSR004869-50"/>
    </source>
</evidence>
<dbReference type="InterPro" id="IPR016431">
    <property type="entry name" value="Pyrv-formate_lyase-activ_prd"/>
</dbReference>
<dbReference type="SFLD" id="SFLDS00029">
    <property type="entry name" value="Radical_SAM"/>
    <property type="match status" value="1"/>
</dbReference>
<keyword evidence="1 5" id="KW-0949">S-adenosyl-L-methionine</keyword>
<evidence type="ECO:0000256" key="4">
    <source>
        <dbReference type="ARBA" id="ARBA00023014"/>
    </source>
</evidence>
<keyword evidence="3 5" id="KW-0408">Iron</keyword>
<dbReference type="Pfam" id="PF04055">
    <property type="entry name" value="Radical_SAM"/>
    <property type="match status" value="1"/>
</dbReference>
<dbReference type="STRING" id="459349.CLOAM1515"/>
<dbReference type="InterPro" id="IPR040085">
    <property type="entry name" value="MJ0674-like"/>
</dbReference>
<evidence type="ECO:0000256" key="2">
    <source>
        <dbReference type="ARBA" id="ARBA00022723"/>
    </source>
</evidence>
<dbReference type="eggNOG" id="COG1313">
    <property type="taxonomic scope" value="Bacteria"/>
</dbReference>
<evidence type="ECO:0000256" key="1">
    <source>
        <dbReference type="ARBA" id="ARBA00022691"/>
    </source>
</evidence>
<dbReference type="PANTHER" id="PTHR43075">
    <property type="entry name" value="FORMATE LYASE ACTIVATING ENZYME, PUTATIVE (AFU_ORTHOLOGUE AFUA_2G15630)-RELATED"/>
    <property type="match status" value="1"/>
</dbReference>
<dbReference type="KEGG" id="caci:CLOAM1515"/>
<dbReference type="Gene3D" id="3.20.20.70">
    <property type="entry name" value="Aldolase class I"/>
    <property type="match status" value="1"/>
</dbReference>
<dbReference type="GO" id="GO:0046872">
    <property type="term" value="F:metal ion binding"/>
    <property type="evidence" value="ECO:0007669"/>
    <property type="project" value="UniProtKB-KW"/>
</dbReference>
<evidence type="ECO:0000313" key="8">
    <source>
        <dbReference type="Proteomes" id="UP000002019"/>
    </source>
</evidence>
<evidence type="ECO:0000256" key="3">
    <source>
        <dbReference type="ARBA" id="ARBA00023004"/>
    </source>
</evidence>
<keyword evidence="2 5" id="KW-0479">Metal-binding</keyword>
<dbReference type="EMBL" id="CU466930">
    <property type="protein sequence ID" value="CAO81365.1"/>
    <property type="molecule type" value="Genomic_DNA"/>
</dbReference>
<keyword evidence="4 5" id="KW-0411">Iron-sulfur</keyword>
<keyword evidence="8" id="KW-1185">Reference proteome</keyword>
<dbReference type="OrthoDB" id="9781783at2"/>
<feature type="binding site" evidence="5">
    <location>
        <position position="69"/>
    </location>
    <ligand>
        <name>[4Fe-4S] cluster</name>
        <dbReference type="ChEBI" id="CHEBI:49883"/>
        <note>4Fe-4S-S-AdoMet</note>
    </ligand>
</feature>
<dbReference type="SUPFAM" id="SSF102114">
    <property type="entry name" value="Radical SAM enzymes"/>
    <property type="match status" value="1"/>
</dbReference>
<evidence type="ECO:0000259" key="6">
    <source>
        <dbReference type="Pfam" id="PF04055"/>
    </source>
</evidence>
<dbReference type="GO" id="GO:0051536">
    <property type="term" value="F:iron-sulfur cluster binding"/>
    <property type="evidence" value="ECO:0007669"/>
    <property type="project" value="UniProtKB-KW"/>
</dbReference>
<dbReference type="PIRSF" id="PIRSF004869">
    <property type="entry name" value="PflX_prd"/>
    <property type="match status" value="1"/>
</dbReference>
<proteinExistence type="predicted"/>
<protein>
    <submittedName>
        <fullName evidence="7">Enzyme with radical SAM domain protein (Fe-S protein)</fullName>
    </submittedName>
</protein>
<dbReference type="Proteomes" id="UP000002019">
    <property type="component" value="Chromosome"/>
</dbReference>
<organism evidence="7 8">
    <name type="scientific">Cloacimonas acidaminovorans (strain Evry)</name>
    <dbReference type="NCBI Taxonomy" id="459349"/>
    <lineage>
        <taxon>Bacteria</taxon>
        <taxon>Pseudomonadati</taxon>
        <taxon>Candidatus Cloacimonadota</taxon>
        <taxon>Candidatus Cloacimonadia</taxon>
        <taxon>Candidatus Cloacimonadales</taxon>
        <taxon>Candidatus Cloacimonadaceae</taxon>
        <taxon>Candidatus Cloacimonas</taxon>
    </lineage>
</organism>
<reference evidence="7 8" key="1">
    <citation type="journal article" date="2008" name="J. Bacteriol.">
        <title>'Candidatus Cloacamonas acidaminovorans': genome sequence reconstruction provides a first glimpse of a new bacterial division.</title>
        <authorList>
            <person name="Pelletier E."/>
            <person name="Kreimeyer A."/>
            <person name="Bocs S."/>
            <person name="Rouy Z."/>
            <person name="Gyapay G."/>
            <person name="Chouari R."/>
            <person name="Riviere D."/>
            <person name="Ganesan A."/>
            <person name="Daegelen P."/>
            <person name="Sghir A."/>
            <person name="Cohen G.N."/>
            <person name="Medigue C."/>
            <person name="Weissenbach J."/>
            <person name="Le Paslier D."/>
        </authorList>
    </citation>
    <scope>NUCLEOTIDE SEQUENCE [LARGE SCALE GENOMIC DNA]</scope>
    <source>
        <strain evidence="8">Evry</strain>
    </source>
</reference>
<dbReference type="RefSeq" id="WP_015425223.1">
    <property type="nucleotide sequence ID" value="NC_020449.1"/>
</dbReference>
<dbReference type="InterPro" id="IPR007197">
    <property type="entry name" value="rSAM"/>
</dbReference>
<sequence>MSYSQMFSCNICPRNCGIDRTKNKGYCGVTDKLRINLATRHFGEEPCFSGTRGSGTIFFAGCNLRCVYCQNYEISTLCWGKDISVEELIRLMLKLQEEGAHNINLVTPTHFTLQLREAIIQAKEKGLTIPVLWNSSAYEKVETLQLLTGLVDIYLPDFKYAHKVYAQKYSAAPDYPAVAISAIKEMFSQVGLLKLDEKGIAQKGLLLRMLILPNKLAGCKENLYTLAEELGTELTLSLMGQYYPAGKAKNYKELTRGITLTEYFEVVDTAVELGFTKLYTQEISSSDTWTPNFSPAPEEINPASEFNPQLELTL</sequence>
<dbReference type="CDD" id="cd01335">
    <property type="entry name" value="Radical_SAM"/>
    <property type="match status" value="1"/>
</dbReference>
<dbReference type="InterPro" id="IPR013785">
    <property type="entry name" value="Aldolase_TIM"/>
</dbReference>
<comment type="cofactor">
    <cofactor evidence="5">
        <name>[4Fe-4S] cluster</name>
        <dbReference type="ChEBI" id="CHEBI:49883"/>
    </cofactor>
    <text evidence="5">Binds 1 [4Fe-4S] cluster. The cluster is coordinated with 3 cysteines and an exchangeable S-adenosyl-L-methionine.</text>
</comment>
<dbReference type="HOGENOM" id="CLU_062674_0_1_0"/>
<dbReference type="InterPro" id="IPR058240">
    <property type="entry name" value="rSAM_sf"/>
</dbReference>
<evidence type="ECO:0000313" key="7">
    <source>
        <dbReference type="EMBL" id="CAO81365.1"/>
    </source>
</evidence>
<dbReference type="SFLD" id="SFLDG01099">
    <property type="entry name" value="Uncharacterised_Radical_SAM_Su"/>
    <property type="match status" value="1"/>
</dbReference>
<dbReference type="GO" id="GO:0003824">
    <property type="term" value="F:catalytic activity"/>
    <property type="evidence" value="ECO:0007669"/>
    <property type="project" value="InterPro"/>
</dbReference>
<name>B0VFM7_CLOAI</name>
<feature type="binding site" evidence="5">
    <location>
        <position position="66"/>
    </location>
    <ligand>
        <name>[4Fe-4S] cluster</name>
        <dbReference type="ChEBI" id="CHEBI:49883"/>
        <note>4Fe-4S-S-AdoMet</note>
    </ligand>
</feature>
<feature type="binding site" evidence="5">
    <location>
        <position position="62"/>
    </location>
    <ligand>
        <name>[4Fe-4S] cluster</name>
        <dbReference type="ChEBI" id="CHEBI:49883"/>
        <note>4Fe-4S-S-AdoMet</note>
    </ligand>
</feature>